<dbReference type="EMBL" id="MU004230">
    <property type="protein sequence ID" value="KAF2674603.1"/>
    <property type="molecule type" value="Genomic_DNA"/>
</dbReference>
<feature type="compositionally biased region" description="Basic residues" evidence="1">
    <location>
        <begin position="290"/>
        <end position="303"/>
    </location>
</feature>
<feature type="compositionally biased region" description="Polar residues" evidence="1">
    <location>
        <begin position="275"/>
        <end position="289"/>
    </location>
</feature>
<protein>
    <submittedName>
        <fullName evidence="2">Uncharacterized protein</fullName>
    </submittedName>
</protein>
<evidence type="ECO:0000256" key="1">
    <source>
        <dbReference type="SAM" id="MobiDB-lite"/>
    </source>
</evidence>
<organism evidence="2 3">
    <name type="scientific">Microthyrium microscopicum</name>
    <dbReference type="NCBI Taxonomy" id="703497"/>
    <lineage>
        <taxon>Eukaryota</taxon>
        <taxon>Fungi</taxon>
        <taxon>Dikarya</taxon>
        <taxon>Ascomycota</taxon>
        <taxon>Pezizomycotina</taxon>
        <taxon>Dothideomycetes</taxon>
        <taxon>Dothideomycetes incertae sedis</taxon>
        <taxon>Microthyriales</taxon>
        <taxon>Microthyriaceae</taxon>
        <taxon>Microthyrium</taxon>
    </lineage>
</organism>
<proteinExistence type="predicted"/>
<evidence type="ECO:0000313" key="3">
    <source>
        <dbReference type="Proteomes" id="UP000799302"/>
    </source>
</evidence>
<keyword evidence="3" id="KW-1185">Reference proteome</keyword>
<feature type="region of interest" description="Disordered" evidence="1">
    <location>
        <begin position="247"/>
        <end position="266"/>
    </location>
</feature>
<reference evidence="2" key="1">
    <citation type="journal article" date="2020" name="Stud. Mycol.">
        <title>101 Dothideomycetes genomes: a test case for predicting lifestyles and emergence of pathogens.</title>
        <authorList>
            <person name="Haridas S."/>
            <person name="Albert R."/>
            <person name="Binder M."/>
            <person name="Bloem J."/>
            <person name="Labutti K."/>
            <person name="Salamov A."/>
            <person name="Andreopoulos B."/>
            <person name="Baker S."/>
            <person name="Barry K."/>
            <person name="Bills G."/>
            <person name="Bluhm B."/>
            <person name="Cannon C."/>
            <person name="Castanera R."/>
            <person name="Culley D."/>
            <person name="Daum C."/>
            <person name="Ezra D."/>
            <person name="Gonzalez J."/>
            <person name="Henrissat B."/>
            <person name="Kuo A."/>
            <person name="Liang C."/>
            <person name="Lipzen A."/>
            <person name="Lutzoni F."/>
            <person name="Magnuson J."/>
            <person name="Mondo S."/>
            <person name="Nolan M."/>
            <person name="Ohm R."/>
            <person name="Pangilinan J."/>
            <person name="Park H.-J."/>
            <person name="Ramirez L."/>
            <person name="Alfaro M."/>
            <person name="Sun H."/>
            <person name="Tritt A."/>
            <person name="Yoshinaga Y."/>
            <person name="Zwiers L.-H."/>
            <person name="Turgeon B."/>
            <person name="Goodwin S."/>
            <person name="Spatafora J."/>
            <person name="Crous P."/>
            <person name="Grigoriev I."/>
        </authorList>
    </citation>
    <scope>NUCLEOTIDE SEQUENCE</scope>
    <source>
        <strain evidence="2">CBS 115976</strain>
    </source>
</reference>
<feature type="region of interest" description="Disordered" evidence="1">
    <location>
        <begin position="273"/>
        <end position="330"/>
    </location>
</feature>
<feature type="compositionally biased region" description="Polar residues" evidence="1">
    <location>
        <begin position="314"/>
        <end position="330"/>
    </location>
</feature>
<feature type="region of interest" description="Disordered" evidence="1">
    <location>
        <begin position="143"/>
        <end position="166"/>
    </location>
</feature>
<gene>
    <name evidence="2" type="ORF">BT63DRAFT_435686</name>
</gene>
<accession>A0A6A6USZ9</accession>
<evidence type="ECO:0000313" key="2">
    <source>
        <dbReference type="EMBL" id="KAF2674603.1"/>
    </source>
</evidence>
<sequence length="330" mass="37135">MPKIQSDCPITCVHGPHVPTLPSLYLRTAMFSGETKSFARYNVGSARNYRPVNGELRWICFHNKLAVPYLAGPKAKPANQGEWFMRCPDYIHNTQCAFFFWAETYPVIEKWFRERPKEVQRWYDLNSKDMVAEAERHLCQAVRSKPGESEPGESEPAHAEPAHSGSVVSSQDLYSITPSWDKAFSELAKLQEANEIGKSTLSSDRLSKTTIEVEPSDVSKDSVTAKRYPLQPISANSALAVKCRQKRRAGKDLKVEPKRASTKLPGSARIRSKIAVNNSTGAQHNTRAQNKTRLRDRTRKPNKRLITDYLAPVRSSQSDAGSKQQQTCED</sequence>
<name>A0A6A6USZ9_9PEZI</name>
<feature type="compositionally biased region" description="Basic and acidic residues" evidence="1">
    <location>
        <begin position="250"/>
        <end position="259"/>
    </location>
</feature>
<dbReference type="Proteomes" id="UP000799302">
    <property type="component" value="Unassembled WGS sequence"/>
</dbReference>
<dbReference type="AlphaFoldDB" id="A0A6A6USZ9"/>